<feature type="domain" description="Bacterial Ig-like" evidence="2">
    <location>
        <begin position="581"/>
        <end position="624"/>
    </location>
</feature>
<protein>
    <recommendedName>
        <fullName evidence="6">DUF5050 domain-containing protein</fullName>
    </recommendedName>
</protein>
<comment type="caution">
    <text evidence="4">The sequence shown here is derived from an EMBL/GenBank/DDBJ whole genome shotgun (WGS) entry which is preliminary data.</text>
</comment>
<sequence length="965" mass="105870">MKKTKTFVASIVLAAMISSSVSAALPYGAVIIGDKAYDINYIAKNASRLNDILNNSTNFKDIYYVDTSDTVKSLFSGTTVSDLTKLEVSSITYYDLNGNKKVYAFDTNSKNFNEDATSSTVEAEITVTSLGSGGIKFVRVRIPETSRINVKPYNLDAKYFKVYNNNNSDLIKKVGKPESSTGESEDAYVINMTTTDPYIRLQLLSSDKMPIATTESKQLPLVDGKHTVTFKLDNYFKPPTDNNFTNVNGLGNLNNNGLTIQNGEWTYYSNSADGGGIYRSNGIVDEKICNDNAKYLNILGDYIYYSNYSDGQKIYKIRKDGTGRRIVCTDQASYVAVSGEYIYYSYHSGTGVGNIKKVNRNANKSVGTAITSDEAEYLVVDKDVIYYVNKYQGNTIYSVHTDGTYRSKISKDSAKFITLVGDKIYYVTDSGQLKWISKNGGSFGTINVSNGSTGKDAVISAMNITDDGKYMYYSDASDGNKIYRAPLVDYLRISGDKYSDDYTNFINIVGDKIYYTKGSSMLIANEPKISPNKDSYGRSIYIYSSTPVAKPKQSLKIISYDKIAVPTKNAVGADLSNLEEYLPDKVTAVMSDNSVRELLVNWNLNSGSKNNGAVINYTGTIVGYGTKVALTLSMASESIPAASVEVINNAGLLDDKVFVGVGEKGNILANANLQAGDVIRVYRDPYKAELLGQDIVLPPLSSGRPLSATIILRRNKTITDDARYVYVTRTSPNTNESEVVPVEITREIGGRPTFDKNNLSINVINYGTLENGLTENDIVEIAPTTQLQQGDIVHVYKEVEGNRIKIGSQMVEIEPDPNPFNPKKYKVSIILPAGSIEYDASKPLSNKIFLTRSNQFAESDAIEVAIPKGIPLTLGNLTILGAGIDAVVYNLPMIPNEAYNDTQYQYYYMIGGSMPDLGAGVDGWTLIGNQSDPRISGVTNGTTVYVVQTYNKQILKCSKTIAQMQ</sequence>
<feature type="chain" id="PRO_5046812445" description="DUF5050 domain-containing protein" evidence="1">
    <location>
        <begin position="24"/>
        <end position="965"/>
    </location>
</feature>
<dbReference type="InterPro" id="IPR053369">
    <property type="entry name" value="SrfA-induced_signal"/>
</dbReference>
<evidence type="ECO:0000313" key="5">
    <source>
        <dbReference type="Proteomes" id="UP001500339"/>
    </source>
</evidence>
<dbReference type="PANTHER" id="PTHR32256:SF17">
    <property type="entry name" value="EGF-LIKE DOMAIN-CONTAINING PROTEIN"/>
    <property type="match status" value="1"/>
</dbReference>
<evidence type="ECO:0000313" key="4">
    <source>
        <dbReference type="EMBL" id="GAA0726888.1"/>
    </source>
</evidence>
<dbReference type="PANTHER" id="PTHR32256">
    <property type="match status" value="1"/>
</dbReference>
<dbReference type="RefSeq" id="WP_343769975.1">
    <property type="nucleotide sequence ID" value="NZ_BAAACF010000003.1"/>
</dbReference>
<dbReference type="EMBL" id="BAAACF010000003">
    <property type="protein sequence ID" value="GAA0726888.1"/>
    <property type="molecule type" value="Genomic_DNA"/>
</dbReference>
<evidence type="ECO:0000259" key="3">
    <source>
        <dbReference type="Pfam" id="PF16472"/>
    </source>
</evidence>
<dbReference type="InterPro" id="IPR032485">
    <property type="entry name" value="LRP1-like_beta_prop"/>
</dbReference>
<proteinExistence type="predicted"/>
<accession>A0ABP3U8C9</accession>
<keyword evidence="1" id="KW-0732">Signal</keyword>
<evidence type="ECO:0008006" key="6">
    <source>
        <dbReference type="Google" id="ProtNLM"/>
    </source>
</evidence>
<keyword evidence="5" id="KW-1185">Reference proteome</keyword>
<dbReference type="Proteomes" id="UP001500339">
    <property type="component" value="Unassembled WGS sequence"/>
</dbReference>
<name>A0ABP3U8C9_9CLOT</name>
<evidence type="ECO:0000256" key="1">
    <source>
        <dbReference type="SAM" id="SignalP"/>
    </source>
</evidence>
<dbReference type="Pfam" id="PF16472">
    <property type="entry name" value="DUF5050"/>
    <property type="match status" value="1"/>
</dbReference>
<dbReference type="Pfam" id="PF07532">
    <property type="entry name" value="Big_4"/>
    <property type="match status" value="1"/>
</dbReference>
<reference evidence="5" key="1">
    <citation type="journal article" date="2019" name="Int. J. Syst. Evol. Microbiol.">
        <title>The Global Catalogue of Microorganisms (GCM) 10K type strain sequencing project: providing services to taxonomists for standard genome sequencing and annotation.</title>
        <authorList>
            <consortium name="The Broad Institute Genomics Platform"/>
            <consortium name="The Broad Institute Genome Sequencing Center for Infectious Disease"/>
            <person name="Wu L."/>
            <person name="Ma J."/>
        </authorList>
    </citation>
    <scope>NUCLEOTIDE SEQUENCE [LARGE SCALE GENOMIC DNA]</scope>
    <source>
        <strain evidence="5">JCM 1405</strain>
    </source>
</reference>
<dbReference type="InterPro" id="IPR011081">
    <property type="entry name" value="Big_4"/>
</dbReference>
<evidence type="ECO:0000259" key="2">
    <source>
        <dbReference type="Pfam" id="PF07532"/>
    </source>
</evidence>
<feature type="domain" description="Prolow-density lipoprotein receptor-related protein 1-like beta-propeller" evidence="3">
    <location>
        <begin position="248"/>
        <end position="518"/>
    </location>
</feature>
<feature type="signal peptide" evidence="1">
    <location>
        <begin position="1"/>
        <end position="23"/>
    </location>
</feature>
<dbReference type="SUPFAM" id="SSF63825">
    <property type="entry name" value="YWTD domain"/>
    <property type="match status" value="1"/>
</dbReference>
<gene>
    <name evidence="4" type="ORF">GCM10008905_23840</name>
</gene>
<organism evidence="4 5">
    <name type="scientific">Clostridium malenominatum</name>
    <dbReference type="NCBI Taxonomy" id="1539"/>
    <lineage>
        <taxon>Bacteria</taxon>
        <taxon>Bacillati</taxon>
        <taxon>Bacillota</taxon>
        <taxon>Clostridia</taxon>
        <taxon>Eubacteriales</taxon>
        <taxon>Clostridiaceae</taxon>
        <taxon>Clostridium</taxon>
    </lineage>
</organism>